<proteinExistence type="predicted"/>
<feature type="region of interest" description="Disordered" evidence="1">
    <location>
        <begin position="138"/>
        <end position="165"/>
    </location>
</feature>
<name>A0A915EDB0_9BILA</name>
<organism evidence="2 3">
    <name type="scientific">Ditylenchus dipsaci</name>
    <dbReference type="NCBI Taxonomy" id="166011"/>
    <lineage>
        <taxon>Eukaryota</taxon>
        <taxon>Metazoa</taxon>
        <taxon>Ecdysozoa</taxon>
        <taxon>Nematoda</taxon>
        <taxon>Chromadorea</taxon>
        <taxon>Rhabditida</taxon>
        <taxon>Tylenchina</taxon>
        <taxon>Tylenchomorpha</taxon>
        <taxon>Sphaerularioidea</taxon>
        <taxon>Anguinidae</taxon>
        <taxon>Anguininae</taxon>
        <taxon>Ditylenchus</taxon>
    </lineage>
</organism>
<evidence type="ECO:0000313" key="3">
    <source>
        <dbReference type="WBParaSite" id="jg4653"/>
    </source>
</evidence>
<feature type="region of interest" description="Disordered" evidence="1">
    <location>
        <begin position="35"/>
        <end position="66"/>
    </location>
</feature>
<sequence>MVLHNWNLSENYPTPKCTLMTICHHCHLHADHAQDVANGPDPAPNSTAPPTPDWRVKEEEEKEEDADSMAINIGYETPGLLGNVEAGIHQKPRGFQQLLRRNSSPSVSMFGGVHGLHSSRERISPQAIQELLEFSRLSGGRARSPDSRISSRSSSPPCSSGRSSPAITGIVSRLKAANLLPSSSGMRKLSSSPHLLGICEESEDGSTDPLSNPFCTVRLLSKGAANNASFKTHLGGRGTRSASIGKATAFEPTPLTKFQAVTLANGLTMEVTLKRSNPSISVPAAASSSQPLSQ</sequence>
<keyword evidence="2" id="KW-1185">Reference proteome</keyword>
<dbReference type="AlphaFoldDB" id="A0A915EDB0"/>
<protein>
    <submittedName>
        <fullName evidence="3">Uncharacterized protein</fullName>
    </submittedName>
</protein>
<dbReference type="WBParaSite" id="jg4653">
    <property type="protein sequence ID" value="jg4653"/>
    <property type="gene ID" value="jg4653"/>
</dbReference>
<reference evidence="3" key="1">
    <citation type="submission" date="2022-11" db="UniProtKB">
        <authorList>
            <consortium name="WormBaseParasite"/>
        </authorList>
    </citation>
    <scope>IDENTIFICATION</scope>
</reference>
<accession>A0A915EDB0</accession>
<feature type="compositionally biased region" description="Pro residues" evidence="1">
    <location>
        <begin position="41"/>
        <end position="52"/>
    </location>
</feature>
<feature type="compositionally biased region" description="Low complexity" evidence="1">
    <location>
        <begin position="147"/>
        <end position="165"/>
    </location>
</feature>
<evidence type="ECO:0000313" key="2">
    <source>
        <dbReference type="Proteomes" id="UP000887574"/>
    </source>
</evidence>
<dbReference type="Proteomes" id="UP000887574">
    <property type="component" value="Unplaced"/>
</dbReference>
<evidence type="ECO:0000256" key="1">
    <source>
        <dbReference type="SAM" id="MobiDB-lite"/>
    </source>
</evidence>